<evidence type="ECO:0000313" key="2">
    <source>
        <dbReference type="EMBL" id="MBD3869505.1"/>
    </source>
</evidence>
<evidence type="ECO:0000313" key="3">
    <source>
        <dbReference type="Proteomes" id="UP000648239"/>
    </source>
</evidence>
<dbReference type="Pfam" id="PF00027">
    <property type="entry name" value="cNMP_binding"/>
    <property type="match status" value="1"/>
</dbReference>
<dbReference type="PROSITE" id="PS50042">
    <property type="entry name" value="CNMP_BINDING_3"/>
    <property type="match status" value="1"/>
</dbReference>
<dbReference type="CDD" id="cd00038">
    <property type="entry name" value="CAP_ED"/>
    <property type="match status" value="1"/>
</dbReference>
<reference evidence="2 3" key="1">
    <citation type="submission" date="2020-08" db="EMBL/GenBank/DDBJ databases">
        <title>Acidobacteriota in marine sediments use diverse sulfur dissimilation pathways.</title>
        <authorList>
            <person name="Wasmund K."/>
        </authorList>
    </citation>
    <scope>NUCLEOTIDE SEQUENCE [LARGE SCALE GENOMIC DNA]</scope>
    <source>
        <strain evidence="2">MAG AM4</strain>
    </source>
</reference>
<gene>
    <name evidence="2" type="ORF">IFK94_15395</name>
</gene>
<evidence type="ECO:0000259" key="1">
    <source>
        <dbReference type="PROSITE" id="PS50042"/>
    </source>
</evidence>
<dbReference type="EMBL" id="JACXWD010000101">
    <property type="protein sequence ID" value="MBD3869505.1"/>
    <property type="molecule type" value="Genomic_DNA"/>
</dbReference>
<dbReference type="SMART" id="SM00100">
    <property type="entry name" value="cNMP"/>
    <property type="match status" value="1"/>
</dbReference>
<protein>
    <submittedName>
        <fullName evidence="2">Cyclic nucleotide-binding domain-containing protein</fullName>
    </submittedName>
</protein>
<accession>A0A8J6Y2L7</accession>
<comment type="caution">
    <text evidence="2">The sequence shown here is derived from an EMBL/GenBank/DDBJ whole genome shotgun (WGS) entry which is preliminary data.</text>
</comment>
<dbReference type="Proteomes" id="UP000648239">
    <property type="component" value="Unassembled WGS sequence"/>
</dbReference>
<dbReference type="SUPFAM" id="SSF51905">
    <property type="entry name" value="FAD/NAD(P)-binding domain"/>
    <property type="match status" value="1"/>
</dbReference>
<dbReference type="InterPro" id="IPR036188">
    <property type="entry name" value="FAD/NAD-bd_sf"/>
</dbReference>
<dbReference type="PANTHER" id="PTHR24567:SF74">
    <property type="entry name" value="HTH-TYPE TRANSCRIPTIONAL REGULATOR ARCR"/>
    <property type="match status" value="1"/>
</dbReference>
<dbReference type="AlphaFoldDB" id="A0A8J6Y2L7"/>
<dbReference type="PANTHER" id="PTHR24567">
    <property type="entry name" value="CRP FAMILY TRANSCRIPTIONAL REGULATORY PROTEIN"/>
    <property type="match status" value="1"/>
</dbReference>
<dbReference type="InterPro" id="IPR000595">
    <property type="entry name" value="cNMP-bd_dom"/>
</dbReference>
<dbReference type="InterPro" id="IPR050397">
    <property type="entry name" value="Env_Response_Regulators"/>
</dbReference>
<dbReference type="InterPro" id="IPR014710">
    <property type="entry name" value="RmlC-like_jellyroll"/>
</dbReference>
<dbReference type="InterPro" id="IPR018490">
    <property type="entry name" value="cNMP-bd_dom_sf"/>
</dbReference>
<organism evidence="2 3">
    <name type="scientific">Candidatus Polarisedimenticola svalbardensis</name>
    <dbReference type="NCBI Taxonomy" id="2886004"/>
    <lineage>
        <taxon>Bacteria</taxon>
        <taxon>Pseudomonadati</taxon>
        <taxon>Acidobacteriota</taxon>
        <taxon>Candidatus Polarisedimenticolia</taxon>
        <taxon>Candidatus Polarisedimenticolales</taxon>
        <taxon>Candidatus Polarisedimenticolaceae</taxon>
        <taxon>Candidatus Polarisedimenticola</taxon>
    </lineage>
</organism>
<sequence>MNSGSIEKLQSGSRVAVIGGGPSGSFSSYFLHQIAGRVGADIKVDIYEPRDFVCTGPKSCNMCGGIVSESLLMHLAAEGINLPAAVIQRRLDSYHLHMDVGSVRIKTPELEKRIAAVHRGSGPRGLADPLDGFDAHIMGLAKAQGANVIQERVTGVTMNGDRPRLTTASGESGPYDLLVVATGINTALLKLFEKQDTGYRRPKAVQASICEFRLGRWMMERHLGNAMHVFLLNIPRLEFAALIPKGEYVTLVLLGDDIDKELMLNFLDAPELKAVMPPDWKLPDDYCHCSPRMPVAAAVKPYGDRIVFVGDCGTSRLYKDGIGAAYRMAKAMSRTAFFHGVSEQAFHKHYRPACRGMIQDNRIGKFVFWVTGFIQKFKFLRRAVWRMASREQQRKGAIPRMSTVLWDTFTGSASYKSVLMRTLHPAYMGRLAADIATAVVQPKNDGTGGRNTMPSNVTGFMGKKYRDGEVIFHQGERGDCMYVVQEGEVELVQRQADKEFCLMTMKKRDIFGENVIFNSNPVRQATARAVGDIYVLTLEKDMLLTRLHEDPSLAFTLLQSMSQRIQNLESTVVRMSSASWSVPIGD</sequence>
<proteinExistence type="predicted"/>
<dbReference type="SUPFAM" id="SSF51206">
    <property type="entry name" value="cAMP-binding domain-like"/>
    <property type="match status" value="1"/>
</dbReference>
<dbReference type="GO" id="GO:0003700">
    <property type="term" value="F:DNA-binding transcription factor activity"/>
    <property type="evidence" value="ECO:0007669"/>
    <property type="project" value="TreeGrafter"/>
</dbReference>
<feature type="domain" description="Cyclic nucleotide-binding" evidence="1">
    <location>
        <begin position="463"/>
        <end position="564"/>
    </location>
</feature>
<dbReference type="GO" id="GO:0005829">
    <property type="term" value="C:cytosol"/>
    <property type="evidence" value="ECO:0007669"/>
    <property type="project" value="TreeGrafter"/>
</dbReference>
<name>A0A8J6Y2L7_9BACT</name>
<dbReference type="Gene3D" id="3.50.50.60">
    <property type="entry name" value="FAD/NAD(P)-binding domain"/>
    <property type="match status" value="1"/>
</dbReference>
<dbReference type="Gene3D" id="2.60.120.10">
    <property type="entry name" value="Jelly Rolls"/>
    <property type="match status" value="1"/>
</dbReference>